<sequence length="141" mass="15700">LKMERSLVLIKPDAIQRGLVGTIISRLEKVGLKLVAMKMLHLDKALAQRHYAIHKDKPFFDSLVNYITSAPIIAIIFEGKKAVEVIRKTMGATDPAKAEAGTIRGDFGLDIEHNTIHGSDSMETATEEIKLFFGEDEIFSY</sequence>
<keyword evidence="11" id="KW-0546">Nucleotide metabolism</keyword>
<dbReference type="HAMAP" id="MF_00451">
    <property type="entry name" value="NDP_kinase"/>
    <property type="match status" value="1"/>
</dbReference>
<evidence type="ECO:0000256" key="7">
    <source>
        <dbReference type="ARBA" id="ARBA00022741"/>
    </source>
</evidence>
<evidence type="ECO:0000256" key="11">
    <source>
        <dbReference type="ARBA" id="ARBA00023080"/>
    </source>
</evidence>
<keyword evidence="7" id="KW-0547">Nucleotide-binding</keyword>
<evidence type="ECO:0000256" key="8">
    <source>
        <dbReference type="ARBA" id="ARBA00022777"/>
    </source>
</evidence>
<organism evidence="13">
    <name type="scientific">marine sediment metagenome</name>
    <dbReference type="NCBI Taxonomy" id="412755"/>
    <lineage>
        <taxon>unclassified sequences</taxon>
        <taxon>metagenomes</taxon>
        <taxon>ecological metagenomes</taxon>
    </lineage>
</organism>
<dbReference type="GO" id="GO:0006228">
    <property type="term" value="P:UTP biosynthetic process"/>
    <property type="evidence" value="ECO:0007669"/>
    <property type="project" value="InterPro"/>
</dbReference>
<dbReference type="EMBL" id="BARS01016579">
    <property type="protein sequence ID" value="GAF88456.1"/>
    <property type="molecule type" value="Genomic_DNA"/>
</dbReference>
<dbReference type="Pfam" id="PF00334">
    <property type="entry name" value="NDK"/>
    <property type="match status" value="1"/>
</dbReference>
<dbReference type="SUPFAM" id="SSF54919">
    <property type="entry name" value="Nucleoside diphosphate kinase, NDK"/>
    <property type="match status" value="1"/>
</dbReference>
<proteinExistence type="inferred from homology"/>
<dbReference type="PRINTS" id="PR01243">
    <property type="entry name" value="NUCDPKINASE"/>
</dbReference>
<keyword evidence="5" id="KW-0808">Transferase</keyword>
<evidence type="ECO:0000256" key="6">
    <source>
        <dbReference type="ARBA" id="ARBA00022723"/>
    </source>
</evidence>
<dbReference type="Gene3D" id="3.30.70.141">
    <property type="entry name" value="Nucleoside diphosphate kinase-like domain"/>
    <property type="match status" value="1"/>
</dbReference>
<evidence type="ECO:0000256" key="10">
    <source>
        <dbReference type="ARBA" id="ARBA00022842"/>
    </source>
</evidence>
<evidence type="ECO:0000256" key="4">
    <source>
        <dbReference type="ARBA" id="ARBA00017632"/>
    </source>
</evidence>
<accession>X0TMI6</accession>
<name>X0TMI6_9ZZZZ</name>
<keyword evidence="6" id="KW-0479">Metal-binding</keyword>
<dbReference type="PROSITE" id="PS00469">
    <property type="entry name" value="NDPK"/>
    <property type="match status" value="1"/>
</dbReference>
<evidence type="ECO:0000256" key="2">
    <source>
        <dbReference type="ARBA" id="ARBA00008142"/>
    </source>
</evidence>
<reference evidence="13" key="1">
    <citation type="journal article" date="2014" name="Front. Microbiol.">
        <title>High frequency of phylogenetically diverse reductive dehalogenase-homologous genes in deep subseafloor sedimentary metagenomes.</title>
        <authorList>
            <person name="Kawai M."/>
            <person name="Futagami T."/>
            <person name="Toyoda A."/>
            <person name="Takaki Y."/>
            <person name="Nishi S."/>
            <person name="Hori S."/>
            <person name="Arai W."/>
            <person name="Tsubouchi T."/>
            <person name="Morono Y."/>
            <person name="Uchiyama I."/>
            <person name="Ito T."/>
            <person name="Fujiyama A."/>
            <person name="Inagaki F."/>
            <person name="Takami H."/>
        </authorList>
    </citation>
    <scope>NUCLEOTIDE SEQUENCE</scope>
    <source>
        <strain evidence="13">Expedition CK06-06</strain>
    </source>
</reference>
<dbReference type="EC" id="2.7.4.6" evidence="3"/>
<keyword evidence="10" id="KW-0460">Magnesium</keyword>
<dbReference type="InterPro" id="IPR001564">
    <property type="entry name" value="Nucleoside_diP_kinase"/>
</dbReference>
<dbReference type="CDD" id="cd04413">
    <property type="entry name" value="NDPk_I"/>
    <property type="match status" value="1"/>
</dbReference>
<evidence type="ECO:0000259" key="12">
    <source>
        <dbReference type="SMART" id="SM00562"/>
    </source>
</evidence>
<evidence type="ECO:0000256" key="9">
    <source>
        <dbReference type="ARBA" id="ARBA00022840"/>
    </source>
</evidence>
<dbReference type="AlphaFoldDB" id="X0TMI6"/>
<protein>
    <recommendedName>
        <fullName evidence="4">Nucleoside diphosphate kinase</fullName>
        <ecNumber evidence="3">2.7.4.6</ecNumber>
    </recommendedName>
</protein>
<dbReference type="GO" id="GO:0006183">
    <property type="term" value="P:GTP biosynthetic process"/>
    <property type="evidence" value="ECO:0007669"/>
    <property type="project" value="InterPro"/>
</dbReference>
<dbReference type="InterPro" id="IPR034907">
    <property type="entry name" value="NDK-like_dom"/>
</dbReference>
<dbReference type="SMART" id="SM00562">
    <property type="entry name" value="NDK"/>
    <property type="match status" value="1"/>
</dbReference>
<dbReference type="GO" id="GO:0006241">
    <property type="term" value="P:CTP biosynthetic process"/>
    <property type="evidence" value="ECO:0007669"/>
    <property type="project" value="InterPro"/>
</dbReference>
<dbReference type="GO" id="GO:0005524">
    <property type="term" value="F:ATP binding"/>
    <property type="evidence" value="ECO:0007669"/>
    <property type="project" value="UniProtKB-KW"/>
</dbReference>
<comment type="cofactor">
    <cofactor evidence="1">
        <name>Mg(2+)</name>
        <dbReference type="ChEBI" id="CHEBI:18420"/>
    </cofactor>
</comment>
<comment type="similarity">
    <text evidence="2">Belongs to the NDK family.</text>
</comment>
<dbReference type="PANTHER" id="PTHR11349">
    <property type="entry name" value="NUCLEOSIDE DIPHOSPHATE KINASE"/>
    <property type="match status" value="1"/>
</dbReference>
<dbReference type="PROSITE" id="PS51374">
    <property type="entry name" value="NDPK_LIKE"/>
    <property type="match status" value="1"/>
</dbReference>
<evidence type="ECO:0000313" key="13">
    <source>
        <dbReference type="EMBL" id="GAF88456.1"/>
    </source>
</evidence>
<evidence type="ECO:0000256" key="1">
    <source>
        <dbReference type="ARBA" id="ARBA00001946"/>
    </source>
</evidence>
<comment type="caution">
    <text evidence="13">The sequence shown here is derived from an EMBL/GenBank/DDBJ whole genome shotgun (WGS) entry which is preliminary data.</text>
</comment>
<dbReference type="NCBIfam" id="NF001908">
    <property type="entry name" value="PRK00668.1"/>
    <property type="match status" value="1"/>
</dbReference>
<dbReference type="InterPro" id="IPR036850">
    <property type="entry name" value="NDK-like_dom_sf"/>
</dbReference>
<keyword evidence="8" id="KW-0418">Kinase</keyword>
<dbReference type="InterPro" id="IPR023005">
    <property type="entry name" value="Nucleoside_diP_kinase_AS"/>
</dbReference>
<dbReference type="GO" id="GO:0004550">
    <property type="term" value="F:nucleoside diphosphate kinase activity"/>
    <property type="evidence" value="ECO:0007669"/>
    <property type="project" value="UniProtKB-EC"/>
</dbReference>
<evidence type="ECO:0000256" key="5">
    <source>
        <dbReference type="ARBA" id="ARBA00022679"/>
    </source>
</evidence>
<feature type="domain" description="Nucleoside diphosphate kinase-like" evidence="12">
    <location>
        <begin position="3"/>
        <end position="140"/>
    </location>
</feature>
<keyword evidence="9" id="KW-0067">ATP-binding</keyword>
<evidence type="ECO:0000256" key="3">
    <source>
        <dbReference type="ARBA" id="ARBA00012966"/>
    </source>
</evidence>
<gene>
    <name evidence="13" type="ORF">S01H1_27253</name>
</gene>
<feature type="non-terminal residue" evidence="13">
    <location>
        <position position="1"/>
    </location>
</feature>
<dbReference type="GO" id="GO:0046872">
    <property type="term" value="F:metal ion binding"/>
    <property type="evidence" value="ECO:0007669"/>
    <property type="project" value="UniProtKB-KW"/>
</dbReference>
<dbReference type="FunFam" id="3.30.70.141:FF:000003">
    <property type="entry name" value="Nucleoside diphosphate kinase"/>
    <property type="match status" value="1"/>
</dbReference>